<gene>
    <name evidence="3" type="ORF">P4T90_16150</name>
</gene>
<reference evidence="3 4" key="1">
    <citation type="submission" date="2023-03" db="EMBL/GenBank/DDBJ databases">
        <title>Bacillus Genome Sequencing.</title>
        <authorList>
            <person name="Dunlap C."/>
        </authorList>
    </citation>
    <scope>NUCLEOTIDE SEQUENCE [LARGE SCALE GENOMIC DNA]</scope>
    <source>
        <strain evidence="3 4">B-23453</strain>
    </source>
</reference>
<evidence type="ECO:0000313" key="3">
    <source>
        <dbReference type="EMBL" id="MED1204580.1"/>
    </source>
</evidence>
<dbReference type="EMBL" id="JARMAB010000025">
    <property type="protein sequence ID" value="MED1204580.1"/>
    <property type="molecule type" value="Genomic_DNA"/>
</dbReference>
<sequence length="103" mass="11162">MKQNKKAKWIVGTAGVAFSAFVLSQFSPVQTANANQTGAQQEQQQNQDQNNASYGFSGRDSQFSNNSDNSAGQDGGSEWNFDPSQGSQNFNQNGFTDRQSGRS</sequence>
<feature type="compositionally biased region" description="Polar residues" evidence="1">
    <location>
        <begin position="59"/>
        <end position="72"/>
    </location>
</feature>
<feature type="region of interest" description="Disordered" evidence="1">
    <location>
        <begin position="32"/>
        <end position="103"/>
    </location>
</feature>
<dbReference type="RefSeq" id="WP_157090700.1">
    <property type="nucleotide sequence ID" value="NZ_JARMAB010000025.1"/>
</dbReference>
<dbReference type="Proteomes" id="UP001341444">
    <property type="component" value="Unassembled WGS sequence"/>
</dbReference>
<proteinExistence type="predicted"/>
<feature type="compositionally biased region" description="Low complexity" evidence="1">
    <location>
        <begin position="32"/>
        <end position="52"/>
    </location>
</feature>
<accession>A0ABU6MIT7</accession>
<evidence type="ECO:0000313" key="4">
    <source>
        <dbReference type="Proteomes" id="UP001341444"/>
    </source>
</evidence>
<feature type="chain" id="PRO_5047377183" evidence="2">
    <location>
        <begin position="32"/>
        <end position="103"/>
    </location>
</feature>
<keyword evidence="2" id="KW-0732">Signal</keyword>
<feature type="compositionally biased region" description="Polar residues" evidence="1">
    <location>
        <begin position="82"/>
        <end position="103"/>
    </location>
</feature>
<evidence type="ECO:0000256" key="2">
    <source>
        <dbReference type="SAM" id="SignalP"/>
    </source>
</evidence>
<keyword evidence="4" id="KW-1185">Reference proteome</keyword>
<evidence type="ECO:0000256" key="1">
    <source>
        <dbReference type="SAM" id="MobiDB-lite"/>
    </source>
</evidence>
<organism evidence="3 4">
    <name type="scientific">Heyndrickxia acidicola</name>
    <dbReference type="NCBI Taxonomy" id="209389"/>
    <lineage>
        <taxon>Bacteria</taxon>
        <taxon>Bacillati</taxon>
        <taxon>Bacillota</taxon>
        <taxon>Bacilli</taxon>
        <taxon>Bacillales</taxon>
        <taxon>Bacillaceae</taxon>
        <taxon>Heyndrickxia</taxon>
    </lineage>
</organism>
<name>A0ABU6MIT7_9BACI</name>
<protein>
    <submittedName>
        <fullName evidence="3">Uncharacterized protein</fullName>
    </submittedName>
</protein>
<comment type="caution">
    <text evidence="3">The sequence shown here is derived from an EMBL/GenBank/DDBJ whole genome shotgun (WGS) entry which is preliminary data.</text>
</comment>
<feature type="signal peptide" evidence="2">
    <location>
        <begin position="1"/>
        <end position="31"/>
    </location>
</feature>